<proteinExistence type="predicted"/>
<dbReference type="PROSITE" id="PS50977">
    <property type="entry name" value="HTH_TETR_2"/>
    <property type="match status" value="1"/>
</dbReference>
<evidence type="ECO:0000256" key="2">
    <source>
        <dbReference type="ARBA" id="ARBA00023125"/>
    </source>
</evidence>
<feature type="DNA-binding region" description="H-T-H motif" evidence="4">
    <location>
        <begin position="52"/>
        <end position="71"/>
    </location>
</feature>
<evidence type="ECO:0000256" key="5">
    <source>
        <dbReference type="SAM" id="MobiDB-lite"/>
    </source>
</evidence>
<dbReference type="InterPro" id="IPR050109">
    <property type="entry name" value="HTH-type_TetR-like_transc_reg"/>
</dbReference>
<dbReference type="Pfam" id="PF00440">
    <property type="entry name" value="TetR_N"/>
    <property type="match status" value="1"/>
</dbReference>
<dbReference type="Proteomes" id="UP001500665">
    <property type="component" value="Unassembled WGS sequence"/>
</dbReference>
<keyword evidence="2 4" id="KW-0238">DNA-binding</keyword>
<dbReference type="Gene3D" id="1.10.357.10">
    <property type="entry name" value="Tetracycline Repressor, domain 2"/>
    <property type="match status" value="1"/>
</dbReference>
<dbReference type="EMBL" id="BAAAHH010000023">
    <property type="protein sequence ID" value="GAA0960058.1"/>
    <property type="molecule type" value="Genomic_DNA"/>
</dbReference>
<dbReference type="RefSeq" id="WP_344243454.1">
    <property type="nucleotide sequence ID" value="NZ_BAAAHH010000023.1"/>
</dbReference>
<comment type="caution">
    <text evidence="7">The sequence shown here is derived from an EMBL/GenBank/DDBJ whole genome shotgun (WGS) entry which is preliminary data.</text>
</comment>
<feature type="domain" description="HTH tetR-type" evidence="6">
    <location>
        <begin position="29"/>
        <end position="89"/>
    </location>
</feature>
<dbReference type="PRINTS" id="PR00455">
    <property type="entry name" value="HTHTETR"/>
</dbReference>
<dbReference type="PANTHER" id="PTHR30055:SF234">
    <property type="entry name" value="HTH-TYPE TRANSCRIPTIONAL REGULATOR BETI"/>
    <property type="match status" value="1"/>
</dbReference>
<evidence type="ECO:0000256" key="3">
    <source>
        <dbReference type="ARBA" id="ARBA00023163"/>
    </source>
</evidence>
<dbReference type="InterPro" id="IPR001647">
    <property type="entry name" value="HTH_TetR"/>
</dbReference>
<name>A0ABN1RMI5_9ACTN</name>
<keyword evidence="3" id="KW-0804">Transcription</keyword>
<dbReference type="SUPFAM" id="SSF46689">
    <property type="entry name" value="Homeodomain-like"/>
    <property type="match status" value="1"/>
</dbReference>
<evidence type="ECO:0000256" key="4">
    <source>
        <dbReference type="PROSITE-ProRule" id="PRU00335"/>
    </source>
</evidence>
<accession>A0ABN1RMI5</accession>
<evidence type="ECO:0000259" key="6">
    <source>
        <dbReference type="PROSITE" id="PS50977"/>
    </source>
</evidence>
<evidence type="ECO:0000313" key="7">
    <source>
        <dbReference type="EMBL" id="GAA0960058.1"/>
    </source>
</evidence>
<evidence type="ECO:0000256" key="1">
    <source>
        <dbReference type="ARBA" id="ARBA00023015"/>
    </source>
</evidence>
<keyword evidence="8" id="KW-1185">Reference proteome</keyword>
<gene>
    <name evidence="7" type="ORF">GCM10009550_50690</name>
</gene>
<organism evidence="7 8">
    <name type="scientific">Actinocorallia libanotica</name>
    <dbReference type="NCBI Taxonomy" id="46162"/>
    <lineage>
        <taxon>Bacteria</taxon>
        <taxon>Bacillati</taxon>
        <taxon>Actinomycetota</taxon>
        <taxon>Actinomycetes</taxon>
        <taxon>Streptosporangiales</taxon>
        <taxon>Thermomonosporaceae</taxon>
        <taxon>Actinocorallia</taxon>
    </lineage>
</organism>
<evidence type="ECO:0000313" key="8">
    <source>
        <dbReference type="Proteomes" id="UP001500665"/>
    </source>
</evidence>
<dbReference type="PANTHER" id="PTHR30055">
    <property type="entry name" value="HTH-TYPE TRANSCRIPTIONAL REGULATOR RUTR"/>
    <property type="match status" value="1"/>
</dbReference>
<dbReference type="InterPro" id="IPR009057">
    <property type="entry name" value="Homeodomain-like_sf"/>
</dbReference>
<reference evidence="7 8" key="1">
    <citation type="journal article" date="2019" name="Int. J. Syst. Evol. Microbiol.">
        <title>The Global Catalogue of Microorganisms (GCM) 10K type strain sequencing project: providing services to taxonomists for standard genome sequencing and annotation.</title>
        <authorList>
            <consortium name="The Broad Institute Genomics Platform"/>
            <consortium name="The Broad Institute Genome Sequencing Center for Infectious Disease"/>
            <person name="Wu L."/>
            <person name="Ma J."/>
        </authorList>
    </citation>
    <scope>NUCLEOTIDE SEQUENCE [LARGE SCALE GENOMIC DNA]</scope>
    <source>
        <strain evidence="7 8">JCM 10696</strain>
    </source>
</reference>
<protein>
    <submittedName>
        <fullName evidence="7">TetR/AcrR family transcriptional regulator</fullName>
    </submittedName>
</protein>
<sequence length="214" mass="23483">MTHGLDGLWPSTDPVRPGVKDAAPGALDRAAEERILDAADRLVRQIGIGRVSMAEVARGAKVARGTLYRYFESREVLLDALSQRAADRFFTDVAAAMDGLLLLSEQLGEFSKRIIQSIHPESEEPSGNRIALVRLLATQSVQALRRTARFLRPYIAAARERGEVRADLDLDDAGEWLARILLSFTIFQASISHEAGDPLAVGLFVRRYAISGLT</sequence>
<feature type="region of interest" description="Disordered" evidence="5">
    <location>
        <begin position="1"/>
        <end position="20"/>
    </location>
</feature>
<keyword evidence="1" id="KW-0805">Transcription regulation</keyword>